<keyword evidence="5" id="KW-0961">Cell wall biogenesis/degradation</keyword>
<dbReference type="GO" id="GO:0008360">
    <property type="term" value="P:regulation of cell shape"/>
    <property type="evidence" value="ECO:0007669"/>
    <property type="project" value="UniProtKB-KW"/>
</dbReference>
<organism evidence="7">
    <name type="scientific">marine metagenome</name>
    <dbReference type="NCBI Taxonomy" id="408172"/>
    <lineage>
        <taxon>unclassified sequences</taxon>
        <taxon>metagenomes</taxon>
        <taxon>ecological metagenomes</taxon>
    </lineage>
</organism>
<dbReference type="SUPFAM" id="SSF141523">
    <property type="entry name" value="L,D-transpeptidase catalytic domain-like"/>
    <property type="match status" value="1"/>
</dbReference>
<comment type="pathway">
    <text evidence="1">Cell wall biogenesis; peptidoglycan biosynthesis.</text>
</comment>
<evidence type="ECO:0000256" key="2">
    <source>
        <dbReference type="ARBA" id="ARBA00022679"/>
    </source>
</evidence>
<feature type="non-terminal residue" evidence="7">
    <location>
        <position position="1"/>
    </location>
</feature>
<dbReference type="CDD" id="cd16913">
    <property type="entry name" value="YkuD_like"/>
    <property type="match status" value="1"/>
</dbReference>
<protein>
    <recommendedName>
        <fullName evidence="6">L,D-TPase catalytic domain-containing protein</fullName>
    </recommendedName>
</protein>
<dbReference type="AlphaFoldDB" id="A0A382HS25"/>
<evidence type="ECO:0000256" key="5">
    <source>
        <dbReference type="ARBA" id="ARBA00023316"/>
    </source>
</evidence>
<dbReference type="PANTHER" id="PTHR36699:SF1">
    <property type="entry name" value="L,D-TRANSPEPTIDASE YAFK-RELATED"/>
    <property type="match status" value="1"/>
</dbReference>
<dbReference type="GO" id="GO:0009252">
    <property type="term" value="P:peptidoglycan biosynthetic process"/>
    <property type="evidence" value="ECO:0007669"/>
    <property type="project" value="UniProtKB-UniPathway"/>
</dbReference>
<evidence type="ECO:0000256" key="4">
    <source>
        <dbReference type="ARBA" id="ARBA00022984"/>
    </source>
</evidence>
<evidence type="ECO:0000256" key="1">
    <source>
        <dbReference type="ARBA" id="ARBA00004752"/>
    </source>
</evidence>
<dbReference type="Gene3D" id="2.40.440.10">
    <property type="entry name" value="L,D-transpeptidase catalytic domain-like"/>
    <property type="match status" value="1"/>
</dbReference>
<keyword evidence="3" id="KW-0133">Cell shape</keyword>
<evidence type="ECO:0000259" key="6">
    <source>
        <dbReference type="PROSITE" id="PS52029"/>
    </source>
</evidence>
<evidence type="ECO:0000256" key="3">
    <source>
        <dbReference type="ARBA" id="ARBA00022960"/>
    </source>
</evidence>
<dbReference type="PANTHER" id="PTHR36699">
    <property type="entry name" value="LD-TRANSPEPTIDASE"/>
    <property type="match status" value="1"/>
</dbReference>
<evidence type="ECO:0000313" key="7">
    <source>
        <dbReference type="EMBL" id="SVB89885.1"/>
    </source>
</evidence>
<sequence length="358" mass="40441">KLYENQLLGAVDSLLVGDHQQALAEIQQLLVLNPDSRLGYLVHADLLAAQAGLEKPIDALAGRNDQGLLQSLRKQLLARWRFATDLKAERAGRIPARLALHSQSEPDLIYVDLPASRLYLFSYRDGTLEATANYYVSIGRNGTGKQRKGDRKTPVGIYHITSYIPGKNLHQRYGSGALPISYPNPLDRLKQRTGHGIWLHGTEPGWVNRSPRATDGCVSLSNSDFEQLYQALGKPFATPVIIDDQPEWVTATAENERNPEFPGILDRWYGTWQRRAPTSLLEFYTDPEQSVLFDTTATDRNTRLVDTALYSYPGEIGHMLAILRFSKGNDQTRTVHQYWKRQSDKDWKIISETQLDPE</sequence>
<dbReference type="UniPathway" id="UPA00219"/>
<dbReference type="EMBL" id="UINC01062863">
    <property type="protein sequence ID" value="SVB89885.1"/>
    <property type="molecule type" value="Genomic_DNA"/>
</dbReference>
<dbReference type="InterPro" id="IPR038063">
    <property type="entry name" value="Transpep_catalytic_dom"/>
</dbReference>
<dbReference type="Pfam" id="PF03734">
    <property type="entry name" value="YkuD"/>
    <property type="match status" value="1"/>
</dbReference>
<name>A0A382HS25_9ZZZZ</name>
<accession>A0A382HS25</accession>
<dbReference type="GO" id="GO:0016740">
    <property type="term" value="F:transferase activity"/>
    <property type="evidence" value="ECO:0007669"/>
    <property type="project" value="UniProtKB-KW"/>
</dbReference>
<feature type="domain" description="L,D-TPase catalytic" evidence="6">
    <location>
        <begin position="107"/>
        <end position="243"/>
    </location>
</feature>
<proteinExistence type="predicted"/>
<gene>
    <name evidence="7" type="ORF">METZ01_LOCUS242739</name>
</gene>
<keyword evidence="4" id="KW-0573">Peptidoglycan synthesis</keyword>
<dbReference type="InterPro" id="IPR005490">
    <property type="entry name" value="LD_TPept_cat_dom"/>
</dbReference>
<keyword evidence="2" id="KW-0808">Transferase</keyword>
<dbReference type="GO" id="GO:0071555">
    <property type="term" value="P:cell wall organization"/>
    <property type="evidence" value="ECO:0007669"/>
    <property type="project" value="UniProtKB-KW"/>
</dbReference>
<dbReference type="PROSITE" id="PS52029">
    <property type="entry name" value="LD_TPASE"/>
    <property type="match status" value="1"/>
</dbReference>
<reference evidence="7" key="1">
    <citation type="submission" date="2018-05" db="EMBL/GenBank/DDBJ databases">
        <authorList>
            <person name="Lanie J.A."/>
            <person name="Ng W.-L."/>
            <person name="Kazmierczak K.M."/>
            <person name="Andrzejewski T.M."/>
            <person name="Davidsen T.M."/>
            <person name="Wayne K.J."/>
            <person name="Tettelin H."/>
            <person name="Glass J.I."/>
            <person name="Rusch D."/>
            <person name="Podicherti R."/>
            <person name="Tsui H.-C.T."/>
            <person name="Winkler M.E."/>
        </authorList>
    </citation>
    <scope>NUCLEOTIDE SEQUENCE</scope>
</reference>